<comment type="function">
    <text evidence="1">Could be involved in insertion of integral membrane proteins into the membrane.</text>
</comment>
<feature type="chain" id="PRO_5039076113" description="Putative membrane protein insertion efficiency factor" evidence="2">
    <location>
        <begin position="18"/>
        <end position="103"/>
    </location>
</feature>
<gene>
    <name evidence="3" type="ORF">B0I08_105134</name>
</gene>
<dbReference type="InterPro" id="IPR002696">
    <property type="entry name" value="Membr_insert_effic_factor_YidD"/>
</dbReference>
<name>A0A2T0VCQ9_9MICO</name>
<organism evidence="3 4">
    <name type="scientific">Glaciihabitans tibetensis</name>
    <dbReference type="NCBI Taxonomy" id="1266600"/>
    <lineage>
        <taxon>Bacteria</taxon>
        <taxon>Bacillati</taxon>
        <taxon>Actinomycetota</taxon>
        <taxon>Actinomycetes</taxon>
        <taxon>Micrococcales</taxon>
        <taxon>Microbacteriaceae</taxon>
        <taxon>Glaciihabitans</taxon>
    </lineage>
</organism>
<dbReference type="AlphaFoldDB" id="A0A2T0VCQ9"/>
<evidence type="ECO:0000313" key="3">
    <source>
        <dbReference type="EMBL" id="PRY67970.1"/>
    </source>
</evidence>
<dbReference type="PANTHER" id="PTHR33383:SF1">
    <property type="entry name" value="MEMBRANE PROTEIN INSERTION EFFICIENCY FACTOR-RELATED"/>
    <property type="match status" value="1"/>
</dbReference>
<proteinExistence type="inferred from homology"/>
<dbReference type="RefSeq" id="WP_106212576.1">
    <property type="nucleotide sequence ID" value="NZ_PVTL01000005.1"/>
</dbReference>
<dbReference type="HAMAP" id="MF_00386">
    <property type="entry name" value="UPF0161_YidD"/>
    <property type="match status" value="1"/>
</dbReference>
<keyword evidence="1" id="KW-0472">Membrane</keyword>
<keyword evidence="4" id="KW-1185">Reference proteome</keyword>
<protein>
    <recommendedName>
        <fullName evidence="1">Putative membrane protein insertion efficiency factor</fullName>
    </recommendedName>
</protein>
<evidence type="ECO:0000256" key="1">
    <source>
        <dbReference type="HAMAP-Rule" id="MF_00386"/>
    </source>
</evidence>
<dbReference type="Proteomes" id="UP000237983">
    <property type="component" value="Unassembled WGS sequence"/>
</dbReference>
<evidence type="ECO:0000313" key="4">
    <source>
        <dbReference type="Proteomes" id="UP000237983"/>
    </source>
</evidence>
<dbReference type="Pfam" id="PF01809">
    <property type="entry name" value="YidD"/>
    <property type="match status" value="1"/>
</dbReference>
<keyword evidence="1" id="KW-1003">Cell membrane</keyword>
<dbReference type="PANTHER" id="PTHR33383">
    <property type="entry name" value="MEMBRANE PROTEIN INSERTION EFFICIENCY FACTOR-RELATED"/>
    <property type="match status" value="1"/>
</dbReference>
<dbReference type="OrthoDB" id="9801753at2"/>
<sequence>MRRTLLFVLLLPRNVCVAILSAYRSVVSPLYGDVCRYYPSCSHFTLQAIQRFGVIRGVWMGSRRIARCHPWAEGGIDDVPSSLRQRYELTRFGFVVASGHGKG</sequence>
<feature type="signal peptide" evidence="2">
    <location>
        <begin position="1"/>
        <end position="17"/>
    </location>
</feature>
<keyword evidence="2" id="KW-0732">Signal</keyword>
<reference evidence="3 4" key="1">
    <citation type="submission" date="2018-03" db="EMBL/GenBank/DDBJ databases">
        <title>Genomic Encyclopedia of Type Strains, Phase III (KMG-III): the genomes of soil and plant-associated and newly described type strains.</title>
        <authorList>
            <person name="Whitman W."/>
        </authorList>
    </citation>
    <scope>NUCLEOTIDE SEQUENCE [LARGE SCALE GENOMIC DNA]</scope>
    <source>
        <strain evidence="3 4">CGMCC 1.12484</strain>
    </source>
</reference>
<accession>A0A2T0VCQ9</accession>
<dbReference type="NCBIfam" id="TIGR00278">
    <property type="entry name" value="membrane protein insertion efficiency factor YidD"/>
    <property type="match status" value="1"/>
</dbReference>
<dbReference type="GO" id="GO:0005886">
    <property type="term" value="C:plasma membrane"/>
    <property type="evidence" value="ECO:0007669"/>
    <property type="project" value="UniProtKB-SubCell"/>
</dbReference>
<evidence type="ECO:0000256" key="2">
    <source>
        <dbReference type="SAM" id="SignalP"/>
    </source>
</evidence>
<comment type="similarity">
    <text evidence="1">Belongs to the UPF0161 family.</text>
</comment>
<dbReference type="SMART" id="SM01234">
    <property type="entry name" value="Haemolytic"/>
    <property type="match status" value="1"/>
</dbReference>
<comment type="subcellular location">
    <subcellularLocation>
        <location evidence="1">Cell membrane</location>
        <topology evidence="1">Peripheral membrane protein</topology>
        <orientation evidence="1">Cytoplasmic side</orientation>
    </subcellularLocation>
</comment>
<comment type="caution">
    <text evidence="3">The sequence shown here is derived from an EMBL/GenBank/DDBJ whole genome shotgun (WGS) entry which is preliminary data.</text>
</comment>
<dbReference type="EMBL" id="PVTL01000005">
    <property type="protein sequence ID" value="PRY67970.1"/>
    <property type="molecule type" value="Genomic_DNA"/>
</dbReference>